<dbReference type="EC" id="6.3.4.15" evidence="3"/>
<dbReference type="Pfam" id="PF02237">
    <property type="entry name" value="BPL_C"/>
    <property type="match status" value="1"/>
</dbReference>
<keyword evidence="2" id="KW-0092">Biotin</keyword>
<gene>
    <name evidence="5" type="ordered locus">Mmcs_1304</name>
</gene>
<dbReference type="Pfam" id="PF03099">
    <property type="entry name" value="BPL_LplA_LipB"/>
    <property type="match status" value="1"/>
</dbReference>
<organism evidence="5">
    <name type="scientific">Mycobacterium sp. (strain MCS)</name>
    <dbReference type="NCBI Taxonomy" id="164756"/>
    <lineage>
        <taxon>Bacteria</taxon>
        <taxon>Bacillati</taxon>
        <taxon>Actinomycetota</taxon>
        <taxon>Actinomycetes</taxon>
        <taxon>Mycobacteriales</taxon>
        <taxon>Mycobacteriaceae</taxon>
        <taxon>Mycobacterium</taxon>
    </lineage>
</organism>
<dbReference type="InterPro" id="IPR045864">
    <property type="entry name" value="aa-tRNA-synth_II/BPL/LPL"/>
</dbReference>
<reference evidence="5" key="1">
    <citation type="submission" date="2006-06" db="EMBL/GenBank/DDBJ databases">
        <title>Complete sequence of chromosome of Mycobacterium sp. MCS.</title>
        <authorList>
            <consortium name="US DOE Joint Genome Institute"/>
            <person name="Copeland A."/>
            <person name="Lucas S."/>
            <person name="Lapidus A."/>
            <person name="Barry K."/>
            <person name="Detter J.C."/>
            <person name="Glavina del Rio T."/>
            <person name="Hammon N."/>
            <person name="Israni S."/>
            <person name="Dalin E."/>
            <person name="Tice H."/>
            <person name="Pitluck S."/>
            <person name="Martinez M."/>
            <person name="Schmutz J."/>
            <person name="Larimer F."/>
            <person name="Land M."/>
            <person name="Hauser L."/>
            <person name="Kyrpides N."/>
            <person name="Kim E."/>
            <person name="Miller C.D."/>
            <person name="Hughes J.E."/>
            <person name="Anderson A.J."/>
            <person name="Sims R.C."/>
            <person name="Richardson P."/>
        </authorList>
    </citation>
    <scope>NUCLEOTIDE SEQUENCE [LARGE SCALE GENOMIC DNA]</scope>
    <source>
        <strain evidence="5">MCS</strain>
    </source>
</reference>
<dbReference type="PROSITE" id="PS51733">
    <property type="entry name" value="BPL_LPL_CATALYTIC"/>
    <property type="match status" value="1"/>
</dbReference>
<dbReference type="EMBL" id="CP000384">
    <property type="protein sequence ID" value="ABG07416.1"/>
    <property type="molecule type" value="Genomic_DNA"/>
</dbReference>
<feature type="domain" description="BPL/LPL catalytic" evidence="4">
    <location>
        <begin position="10"/>
        <end position="197"/>
    </location>
</feature>
<dbReference type="AlphaFoldDB" id="A0A5Q5BGT8"/>
<dbReference type="PANTHER" id="PTHR12835">
    <property type="entry name" value="BIOTIN PROTEIN LIGASE"/>
    <property type="match status" value="1"/>
</dbReference>
<dbReference type="KEGG" id="mmc:Mmcs_1304"/>
<dbReference type="GO" id="GO:0005737">
    <property type="term" value="C:cytoplasm"/>
    <property type="evidence" value="ECO:0007669"/>
    <property type="project" value="TreeGrafter"/>
</dbReference>
<evidence type="ECO:0000256" key="2">
    <source>
        <dbReference type="ARBA" id="ARBA00023267"/>
    </source>
</evidence>
<dbReference type="InterPro" id="IPR004143">
    <property type="entry name" value="BPL_LPL_catalytic"/>
</dbReference>
<dbReference type="NCBIfam" id="TIGR00121">
    <property type="entry name" value="birA_ligase"/>
    <property type="match status" value="1"/>
</dbReference>
<dbReference type="SUPFAM" id="SSF55681">
    <property type="entry name" value="Class II aaRS and biotin synthetases"/>
    <property type="match status" value="1"/>
</dbReference>
<dbReference type="Gene3D" id="3.30.930.10">
    <property type="entry name" value="Bira Bifunctional Protein, Domain 2"/>
    <property type="match status" value="1"/>
</dbReference>
<dbReference type="CDD" id="cd16442">
    <property type="entry name" value="BPL"/>
    <property type="match status" value="1"/>
</dbReference>
<evidence type="ECO:0000256" key="3">
    <source>
        <dbReference type="ARBA" id="ARBA00024227"/>
    </source>
</evidence>
<dbReference type="Gene3D" id="2.30.30.100">
    <property type="match status" value="1"/>
</dbReference>
<sequence length="270" mass="28348">MNTEHRPPLDVTRLRASLGEGWRTLDVVDETGSTNADLLARAAAGEDVAGSVLLTEFQSAGRGRHGRQWTAPPRSQVAMSVAVDAGGVRPDAWGWLPLLTGVAVRDAVAEVSAVEAGLKWPNDVLVGEGKLAGILAEVAAPQHVVIVGIGLNVTLSAAEAPDPRATSLTMLGARNHDRTALAAALLRNLGTRIARWRRAAGADEGLIADYRRHSLTLGREVTATLPGDRRLDGTATDIDDLGRLTITTGRDSVTVAAGDITHLRPGPTRA</sequence>
<dbReference type="PANTHER" id="PTHR12835:SF5">
    <property type="entry name" value="BIOTIN--PROTEIN LIGASE"/>
    <property type="match status" value="1"/>
</dbReference>
<dbReference type="InterPro" id="IPR003142">
    <property type="entry name" value="BPL_C"/>
</dbReference>
<evidence type="ECO:0000259" key="4">
    <source>
        <dbReference type="PROSITE" id="PS51733"/>
    </source>
</evidence>
<accession>A0A5Q5BGT8</accession>
<dbReference type="InterPro" id="IPR004408">
    <property type="entry name" value="Biotin_CoA_COase_ligase"/>
</dbReference>
<keyword evidence="1 5" id="KW-0436">Ligase</keyword>
<evidence type="ECO:0000256" key="1">
    <source>
        <dbReference type="ARBA" id="ARBA00022598"/>
    </source>
</evidence>
<name>A0A5Q5BGT8_MYCSS</name>
<dbReference type="GO" id="GO:0004077">
    <property type="term" value="F:biotin--[biotin carboxyl-carrier protein] ligase activity"/>
    <property type="evidence" value="ECO:0007669"/>
    <property type="project" value="UniProtKB-EC"/>
</dbReference>
<protein>
    <recommendedName>
        <fullName evidence="3">biotin--[biotin carboxyl-carrier protein] ligase</fullName>
        <ecNumber evidence="3">6.3.4.15</ecNumber>
    </recommendedName>
</protein>
<proteinExistence type="predicted"/>
<evidence type="ECO:0000313" key="5">
    <source>
        <dbReference type="EMBL" id="ABG07416.1"/>
    </source>
</evidence>